<comment type="similarity">
    <text evidence="4">Belongs to the oxidoreductase MdaB family.</text>
</comment>
<gene>
    <name evidence="6" type="ORF">HK18_08910</name>
</gene>
<dbReference type="EMBL" id="JOPB01000007">
    <property type="protein sequence ID" value="OUI78163.1"/>
    <property type="molecule type" value="Genomic_DNA"/>
</dbReference>
<dbReference type="AlphaFoldDB" id="A0A251ZU24"/>
<evidence type="ECO:0000313" key="6">
    <source>
        <dbReference type="EMBL" id="OUI78163.1"/>
    </source>
</evidence>
<dbReference type="Proteomes" id="UP000194946">
    <property type="component" value="Unassembled WGS sequence"/>
</dbReference>
<evidence type="ECO:0000256" key="1">
    <source>
        <dbReference type="ARBA" id="ARBA00001974"/>
    </source>
</evidence>
<dbReference type="InterPro" id="IPR003680">
    <property type="entry name" value="Flavodoxin_fold"/>
</dbReference>
<accession>A0A251ZU24</accession>
<comment type="cofactor">
    <cofactor evidence="1">
        <name>FAD</name>
        <dbReference type="ChEBI" id="CHEBI:57692"/>
    </cofactor>
</comment>
<evidence type="ECO:0000256" key="2">
    <source>
        <dbReference type="ARBA" id="ARBA00022630"/>
    </source>
</evidence>
<keyword evidence="7" id="KW-1185">Reference proteome</keyword>
<dbReference type="PANTHER" id="PTHR46305:SF3">
    <property type="entry name" value="NADPH:QUINONE OXIDOREDUCTASE MDAB"/>
    <property type="match status" value="1"/>
</dbReference>
<organism evidence="6 7">
    <name type="scientific">Commensalibacter intestini</name>
    <dbReference type="NCBI Taxonomy" id="479936"/>
    <lineage>
        <taxon>Bacteria</taxon>
        <taxon>Pseudomonadati</taxon>
        <taxon>Pseudomonadota</taxon>
        <taxon>Alphaproteobacteria</taxon>
        <taxon>Acetobacterales</taxon>
        <taxon>Acetobacteraceae</taxon>
    </lineage>
</organism>
<proteinExistence type="inferred from homology"/>
<protein>
    <submittedName>
        <fullName evidence="6">NADPH quinone reductase MdaB</fullName>
    </submittedName>
</protein>
<dbReference type="Pfam" id="PF02525">
    <property type="entry name" value="Flavodoxin_2"/>
    <property type="match status" value="1"/>
</dbReference>
<keyword evidence="3" id="KW-0274">FAD</keyword>
<sequence>MKKILLINGGTHFGHSGGQLNETLHQFACKHLTESGYNVQETQIKNSYTPQEEVEKILWADVIIYQMPAWWMMMPWQLKKYMDEVYTAGHGSLYESDGRTRSNPKKQYGTGGLLQGRRYMLSVTWNAPTEAFNEVGNFFDSRGVDGVYFAFHKSQQFLGMNNLPTFMVNDVIKDPQIEHYLSEYKQHLTKVFPL</sequence>
<dbReference type="Gene3D" id="3.40.50.360">
    <property type="match status" value="1"/>
</dbReference>
<dbReference type="InterPro" id="IPR052397">
    <property type="entry name" value="NADPH-QR_MdaB"/>
</dbReference>
<name>A0A251ZU24_9PROT</name>
<evidence type="ECO:0000256" key="3">
    <source>
        <dbReference type="ARBA" id="ARBA00022827"/>
    </source>
</evidence>
<keyword evidence="2" id="KW-0285">Flavoprotein</keyword>
<reference evidence="7" key="1">
    <citation type="submission" date="2014-06" db="EMBL/GenBank/DDBJ databases">
        <authorList>
            <person name="Winans N.J."/>
            <person name="Newell P.D."/>
            <person name="Douglas A.E."/>
        </authorList>
    </citation>
    <scope>NUCLEOTIDE SEQUENCE [LARGE SCALE GENOMIC DNA]</scope>
    <source>
        <strain evidence="7">DmL_052</strain>
    </source>
</reference>
<evidence type="ECO:0000256" key="4">
    <source>
        <dbReference type="ARBA" id="ARBA00037981"/>
    </source>
</evidence>
<evidence type="ECO:0000313" key="7">
    <source>
        <dbReference type="Proteomes" id="UP000194946"/>
    </source>
</evidence>
<evidence type="ECO:0000259" key="5">
    <source>
        <dbReference type="Pfam" id="PF02525"/>
    </source>
</evidence>
<dbReference type="InterPro" id="IPR029039">
    <property type="entry name" value="Flavoprotein-like_sf"/>
</dbReference>
<feature type="domain" description="Flavodoxin-like fold" evidence="5">
    <location>
        <begin position="2"/>
        <end position="188"/>
    </location>
</feature>
<dbReference type="PANTHER" id="PTHR46305">
    <property type="match status" value="1"/>
</dbReference>
<dbReference type="RefSeq" id="WP_008853374.1">
    <property type="nucleotide sequence ID" value="NZ_JOPB01000007.1"/>
</dbReference>
<dbReference type="SUPFAM" id="SSF52218">
    <property type="entry name" value="Flavoproteins"/>
    <property type="match status" value="1"/>
</dbReference>
<comment type="caution">
    <text evidence="6">The sequence shown here is derived from an EMBL/GenBank/DDBJ whole genome shotgun (WGS) entry which is preliminary data.</text>
</comment>